<dbReference type="Pfam" id="PF14911">
    <property type="entry name" value="MMS22L_C"/>
    <property type="match status" value="2"/>
</dbReference>
<dbReference type="EMBL" id="CAJPEV010000091">
    <property type="protein sequence ID" value="CAG0880420.1"/>
    <property type="molecule type" value="Genomic_DNA"/>
</dbReference>
<evidence type="ECO:0000313" key="2">
    <source>
        <dbReference type="EMBL" id="CAD7241066.1"/>
    </source>
</evidence>
<dbReference type="EMBL" id="LR899608">
    <property type="protein sequence ID" value="CAD7241066.1"/>
    <property type="molecule type" value="Genomic_DNA"/>
</dbReference>
<feature type="domain" description="MMS22-like C-terminal" evidence="1">
    <location>
        <begin position="381"/>
        <end position="523"/>
    </location>
</feature>
<dbReference type="Proteomes" id="UP000677054">
    <property type="component" value="Unassembled WGS sequence"/>
</dbReference>
<accession>A0A7R8X5G9</accession>
<evidence type="ECO:0000313" key="3">
    <source>
        <dbReference type="Proteomes" id="UP000677054"/>
    </source>
</evidence>
<protein>
    <recommendedName>
        <fullName evidence="1">MMS22-like C-terminal domain-containing protein</fullName>
    </recommendedName>
</protein>
<evidence type="ECO:0000259" key="1">
    <source>
        <dbReference type="Pfam" id="PF14911"/>
    </source>
</evidence>
<name>A0A7R8X5G9_9CRUS</name>
<dbReference type="GO" id="GO:0043596">
    <property type="term" value="C:nuclear replication fork"/>
    <property type="evidence" value="ECO:0007669"/>
    <property type="project" value="TreeGrafter"/>
</dbReference>
<dbReference type="AlphaFoldDB" id="A0A7R8X5G9"/>
<gene>
    <name evidence="2" type="ORF">DSTB1V02_LOCUS1068</name>
</gene>
<dbReference type="OrthoDB" id="8193282at2759"/>
<sequence length="527" mass="59658">MAFCLECSEADVDMLLYLKETRGSERTGTLLNLLAILSRFRCVYNDWISASQDGAFLFSLEEAELHQQYMRFHQVLWEKVYRSTEFLVHEPGAPETLGDLGANFTILLFEYQGEQPKDLDLNTLTVFHRFSGVMPVSTVPYHVAVRYLNVLLEESFLAKIQDGEAESYERLIVQAWLRALIFHSPRDGVVAQSLEDLTHRLFSQLPSLHGNILQLSDLQEQDWIAFLVALGYGYQIYETEGEQVHYKALVLSYLGPLDKHLRIRVHSPDLDWAQVHHVLSQLVFSCGPLIYDADKDCLLSSLSALVILPPSVYDLARPLALPVLEALRTHLAMECLLEEEGLQEYLNTAILETHLSQKDKHPIISGSSSLSSALRPTVEPLSQALNFLHESLESYKGELKWRSITKAAGVLASPLLLLLVYTENLPLKRVANVIVQMFLTAATPSSPLFQTMRDIVLKVTQCHLGFRTDGTFRLLEVLCCVHPTLMTSVFPQISIIISELEEKRQVKQDRVLREGEAKLKTALQRNT</sequence>
<dbReference type="InterPro" id="IPR042320">
    <property type="entry name" value="MMS22-like"/>
</dbReference>
<dbReference type="InterPro" id="IPR029424">
    <property type="entry name" value="MMS22L_C"/>
</dbReference>
<dbReference type="PANTHER" id="PTHR28547:SF1">
    <property type="entry name" value="PROTEIN MMS22-LIKE"/>
    <property type="match status" value="1"/>
</dbReference>
<reference evidence="2" key="1">
    <citation type="submission" date="2020-11" db="EMBL/GenBank/DDBJ databases">
        <authorList>
            <person name="Tran Van P."/>
        </authorList>
    </citation>
    <scope>NUCLEOTIDE SEQUENCE</scope>
</reference>
<dbReference type="GO" id="GO:0031297">
    <property type="term" value="P:replication fork processing"/>
    <property type="evidence" value="ECO:0007669"/>
    <property type="project" value="InterPro"/>
</dbReference>
<dbReference type="PANTHER" id="PTHR28547">
    <property type="entry name" value="PROTEIN MMS22-LIKE"/>
    <property type="match status" value="1"/>
</dbReference>
<keyword evidence="3" id="KW-1185">Reference proteome</keyword>
<feature type="domain" description="MMS22-like C-terminal" evidence="1">
    <location>
        <begin position="212"/>
        <end position="332"/>
    </location>
</feature>
<dbReference type="GO" id="GO:0000724">
    <property type="term" value="P:double-strand break repair via homologous recombination"/>
    <property type="evidence" value="ECO:0007669"/>
    <property type="project" value="InterPro"/>
</dbReference>
<organism evidence="2">
    <name type="scientific">Darwinula stevensoni</name>
    <dbReference type="NCBI Taxonomy" id="69355"/>
    <lineage>
        <taxon>Eukaryota</taxon>
        <taxon>Metazoa</taxon>
        <taxon>Ecdysozoa</taxon>
        <taxon>Arthropoda</taxon>
        <taxon>Crustacea</taxon>
        <taxon>Oligostraca</taxon>
        <taxon>Ostracoda</taxon>
        <taxon>Podocopa</taxon>
        <taxon>Podocopida</taxon>
        <taxon>Darwinulocopina</taxon>
        <taxon>Darwinuloidea</taxon>
        <taxon>Darwinulidae</taxon>
        <taxon>Darwinula</taxon>
    </lineage>
</organism>
<proteinExistence type="predicted"/>